<dbReference type="OrthoDB" id="5471546at2"/>
<feature type="transmembrane region" description="Helical" evidence="1">
    <location>
        <begin position="57"/>
        <end position="78"/>
    </location>
</feature>
<accession>S7UCN4</accession>
<evidence type="ECO:0000256" key="1">
    <source>
        <dbReference type="SAM" id="Phobius"/>
    </source>
</evidence>
<feature type="transmembrane region" description="Helical" evidence="1">
    <location>
        <begin position="286"/>
        <end position="309"/>
    </location>
</feature>
<feature type="transmembrane region" description="Helical" evidence="1">
    <location>
        <begin position="90"/>
        <end position="111"/>
    </location>
</feature>
<dbReference type="Proteomes" id="UP000014975">
    <property type="component" value="Unassembled WGS sequence"/>
</dbReference>
<dbReference type="RefSeq" id="WP_020887645.1">
    <property type="nucleotide sequence ID" value="NZ_ATHI01000028.1"/>
</dbReference>
<dbReference type="STRING" id="1121439.dsat_0948"/>
<keyword evidence="3" id="KW-1185">Reference proteome</keyword>
<evidence type="ECO:0000313" key="3">
    <source>
        <dbReference type="Proteomes" id="UP000014975"/>
    </source>
</evidence>
<comment type="caution">
    <text evidence="2">The sequence shown here is derived from an EMBL/GenBank/DDBJ whole genome shotgun (WGS) entry which is preliminary data.</text>
</comment>
<sequence length="312" mass="32688">MPFSTADMLLAANALPLSFNLILCLAAVALPAMAGINELSAHSRRQVFARRSAQQTSPLGLVLIGYTSLVAGGAAYMIATRSGGDLLEAFALPALAPLGAWILLAVIHAVTWKSTKGQPVAHAFLGLLAGASGLVGVHAVAALARASLGPVHAGSDGGPDVGILLAPAIADAHWPILAHLTLVAFAGAAAISIIWLFLRRNKDDWGRDYYVFAMRLASSRASLALFAAICVQGWLVASLKNVPPAILMRNDIGLPWAAGLVLGAVAAWLFFRLSRSEHPMRGKASAAAAIVCLWLMVAGEIFSLLRYLLLMF</sequence>
<dbReference type="eggNOG" id="ENOG50349RW">
    <property type="taxonomic scope" value="Bacteria"/>
</dbReference>
<keyword evidence="1" id="KW-0472">Membrane</keyword>
<proteinExistence type="predicted"/>
<name>S7UCN4_9BACT</name>
<reference evidence="2 3" key="1">
    <citation type="journal article" date="2013" name="Genome Announc.">
        <title>Draft genome sequences for three mercury-methylating, sulfate-reducing bacteria.</title>
        <authorList>
            <person name="Brown S.D."/>
            <person name="Hurt R.A.Jr."/>
            <person name="Gilmour C.C."/>
            <person name="Elias D.A."/>
        </authorList>
    </citation>
    <scope>NUCLEOTIDE SEQUENCE [LARGE SCALE GENOMIC DNA]</scope>
    <source>
        <strain evidence="2 3">DSM 16529</strain>
    </source>
</reference>
<feature type="transmembrane region" description="Helical" evidence="1">
    <location>
        <begin position="176"/>
        <end position="198"/>
    </location>
</feature>
<feature type="transmembrane region" description="Helical" evidence="1">
    <location>
        <begin position="210"/>
        <end position="234"/>
    </location>
</feature>
<evidence type="ECO:0000313" key="2">
    <source>
        <dbReference type="EMBL" id="EPR31624.1"/>
    </source>
</evidence>
<gene>
    <name evidence="2" type="ORF">dsat_0948</name>
</gene>
<dbReference type="AlphaFoldDB" id="S7UCN4"/>
<keyword evidence="1" id="KW-1133">Transmembrane helix</keyword>
<keyword evidence="1" id="KW-0812">Transmembrane</keyword>
<feature type="transmembrane region" description="Helical" evidence="1">
    <location>
        <begin position="17"/>
        <end position="36"/>
    </location>
</feature>
<dbReference type="PATRIC" id="fig|1121439.3.peg.2316"/>
<feature type="transmembrane region" description="Helical" evidence="1">
    <location>
        <begin position="254"/>
        <end position="274"/>
    </location>
</feature>
<organism evidence="2 3">
    <name type="scientific">Alkalidesulfovibrio alkalitolerans DSM 16529</name>
    <dbReference type="NCBI Taxonomy" id="1121439"/>
    <lineage>
        <taxon>Bacteria</taxon>
        <taxon>Pseudomonadati</taxon>
        <taxon>Thermodesulfobacteriota</taxon>
        <taxon>Desulfovibrionia</taxon>
        <taxon>Desulfovibrionales</taxon>
        <taxon>Desulfovibrionaceae</taxon>
        <taxon>Alkalidesulfovibrio</taxon>
    </lineage>
</organism>
<dbReference type="EMBL" id="ATHI01000028">
    <property type="protein sequence ID" value="EPR31624.1"/>
    <property type="molecule type" value="Genomic_DNA"/>
</dbReference>
<feature type="transmembrane region" description="Helical" evidence="1">
    <location>
        <begin position="123"/>
        <end position="144"/>
    </location>
</feature>
<protein>
    <submittedName>
        <fullName evidence="2">Uncharacterized protein</fullName>
    </submittedName>
</protein>